<evidence type="ECO:0000256" key="1">
    <source>
        <dbReference type="ARBA" id="ARBA00004141"/>
    </source>
</evidence>
<evidence type="ECO:0000313" key="8">
    <source>
        <dbReference type="Proteomes" id="UP000620046"/>
    </source>
</evidence>
<keyword evidence="2" id="KW-0813">Transport</keyword>
<feature type="transmembrane region" description="Helical" evidence="6">
    <location>
        <begin position="271"/>
        <end position="288"/>
    </location>
</feature>
<feature type="transmembrane region" description="Helical" evidence="6">
    <location>
        <begin position="369"/>
        <end position="389"/>
    </location>
</feature>
<dbReference type="Gene3D" id="1.20.1250.20">
    <property type="entry name" value="MFS general substrate transporter like domains"/>
    <property type="match status" value="1"/>
</dbReference>
<proteinExistence type="predicted"/>
<evidence type="ECO:0000256" key="6">
    <source>
        <dbReference type="SAM" id="Phobius"/>
    </source>
</evidence>
<keyword evidence="8" id="KW-1185">Reference proteome</keyword>
<dbReference type="PANTHER" id="PTHR19432">
    <property type="entry name" value="SUGAR TRANSPORTER"/>
    <property type="match status" value="1"/>
</dbReference>
<reference evidence="8" key="1">
    <citation type="journal article" date="2019" name="Int. J. Syst. Evol. Microbiol.">
        <title>The Global Catalogue of Microorganisms (GCM) 10K type strain sequencing project: providing services to taxonomists for standard genome sequencing and annotation.</title>
        <authorList>
            <consortium name="The Broad Institute Genomics Platform"/>
            <consortium name="The Broad Institute Genome Sequencing Center for Infectious Disease"/>
            <person name="Wu L."/>
            <person name="Ma J."/>
        </authorList>
    </citation>
    <scope>NUCLEOTIDE SEQUENCE [LARGE SCALE GENOMIC DNA]</scope>
    <source>
        <strain evidence="8">CGMCC 1.15439</strain>
    </source>
</reference>
<keyword evidence="4 6" id="KW-1133">Transmembrane helix</keyword>
<sequence>MGDGMAEETVTGMHAAVQAGHAEGAAPSGRKPRLSFWQILNMNVGFFGIQFSFGLQQSNMSPIYKYLGAHDASLPYLWLAGPITGLIVQPLIGALSDRTVSRLGRRTPYFLIGALICSVCLFAMPLSPALWIAASLLWILDAANNITMEPYRAFVGDRLDTTQHAVGYLAQSAFTGLSQTLAYLTPSILVGLGMQAGAVNTHGIPDVVLIAFIIGAVCSITSVAWSAWTTPELPLSEQEKDRMRHAPRNLGATLGEIVDAIRDMPATMRQLAVMMLFQWYAMFCYWEYITLSIARTLFRTTDSANPAFAQSALISGQMGGFYNFVAMLAAFAMMPLARQLGAKPIHVVCLLCGGAGMLLLPGMHSRAMLLVPMLGVGLAWASMMGNPYAMLASSIPPERAGVYMGLFNVFIVLPMLLQILTVPLMYERVLASNPENVIRLAGGMLLIAAALTLRVKVQTRA</sequence>
<keyword evidence="5 6" id="KW-0472">Membrane</keyword>
<evidence type="ECO:0000313" key="7">
    <source>
        <dbReference type="EMBL" id="GGA52431.1"/>
    </source>
</evidence>
<gene>
    <name evidence="7" type="primary">suc1</name>
    <name evidence="7" type="ORF">GCM10010981_47380</name>
</gene>
<dbReference type="Pfam" id="PF07690">
    <property type="entry name" value="MFS_1"/>
    <property type="match status" value="1"/>
</dbReference>
<accession>A0ABQ1GYR3</accession>
<evidence type="ECO:0000256" key="5">
    <source>
        <dbReference type="ARBA" id="ARBA00023136"/>
    </source>
</evidence>
<evidence type="ECO:0000256" key="3">
    <source>
        <dbReference type="ARBA" id="ARBA00022692"/>
    </source>
</evidence>
<comment type="subcellular location">
    <subcellularLocation>
        <location evidence="1">Membrane</location>
        <topology evidence="1">Multi-pass membrane protein</topology>
    </subcellularLocation>
</comment>
<feature type="transmembrane region" description="Helical" evidence="6">
    <location>
        <begin position="107"/>
        <end position="140"/>
    </location>
</feature>
<name>A0ABQ1GYR3_9GAMM</name>
<feature type="transmembrane region" description="Helical" evidence="6">
    <location>
        <begin position="36"/>
        <end position="55"/>
    </location>
</feature>
<evidence type="ECO:0000256" key="2">
    <source>
        <dbReference type="ARBA" id="ARBA00022448"/>
    </source>
</evidence>
<feature type="transmembrane region" description="Helical" evidence="6">
    <location>
        <begin position="401"/>
        <end position="425"/>
    </location>
</feature>
<feature type="transmembrane region" description="Helical" evidence="6">
    <location>
        <begin position="207"/>
        <end position="228"/>
    </location>
</feature>
<dbReference type="SUPFAM" id="SSF103473">
    <property type="entry name" value="MFS general substrate transporter"/>
    <property type="match status" value="1"/>
</dbReference>
<dbReference type="PANTHER" id="PTHR19432:SF35">
    <property type="entry name" value="SOLUTE CARRIER FAMILY 45 MEMBER 3 ISOFORM X1"/>
    <property type="match status" value="1"/>
</dbReference>
<dbReference type="EMBL" id="BMJA01000007">
    <property type="protein sequence ID" value="GGA52431.1"/>
    <property type="molecule type" value="Genomic_DNA"/>
</dbReference>
<dbReference type="InterPro" id="IPR036259">
    <property type="entry name" value="MFS_trans_sf"/>
</dbReference>
<feature type="transmembrane region" description="Helical" evidence="6">
    <location>
        <begin position="75"/>
        <end position="95"/>
    </location>
</feature>
<feature type="transmembrane region" description="Helical" evidence="6">
    <location>
        <begin position="437"/>
        <end position="455"/>
    </location>
</feature>
<dbReference type="InterPro" id="IPR011701">
    <property type="entry name" value="MFS"/>
</dbReference>
<evidence type="ECO:0000256" key="4">
    <source>
        <dbReference type="ARBA" id="ARBA00022989"/>
    </source>
</evidence>
<feature type="transmembrane region" description="Helical" evidence="6">
    <location>
        <begin position="308"/>
        <end position="333"/>
    </location>
</feature>
<protein>
    <submittedName>
        <fullName evidence="7">MFS transporter</fullName>
    </submittedName>
</protein>
<comment type="caution">
    <text evidence="7">The sequence shown here is derived from an EMBL/GenBank/DDBJ whole genome shotgun (WGS) entry which is preliminary data.</text>
</comment>
<organism evidence="7 8">
    <name type="scientific">Dyella nitratireducens</name>
    <dbReference type="NCBI Taxonomy" id="1849580"/>
    <lineage>
        <taxon>Bacteria</taxon>
        <taxon>Pseudomonadati</taxon>
        <taxon>Pseudomonadota</taxon>
        <taxon>Gammaproteobacteria</taxon>
        <taxon>Lysobacterales</taxon>
        <taxon>Rhodanobacteraceae</taxon>
        <taxon>Dyella</taxon>
    </lineage>
</organism>
<keyword evidence="3 6" id="KW-0812">Transmembrane</keyword>
<dbReference type="Proteomes" id="UP000620046">
    <property type="component" value="Unassembled WGS sequence"/>
</dbReference>